<dbReference type="EMBL" id="CAJVQB010001935">
    <property type="protein sequence ID" value="CAG8556308.1"/>
    <property type="molecule type" value="Genomic_DNA"/>
</dbReference>
<keyword evidence="2" id="KW-1185">Reference proteome</keyword>
<reference evidence="1 2" key="1">
    <citation type="submission" date="2021-06" db="EMBL/GenBank/DDBJ databases">
        <authorList>
            <person name="Kallberg Y."/>
            <person name="Tangrot J."/>
            <person name="Rosling A."/>
        </authorList>
    </citation>
    <scope>NUCLEOTIDE SEQUENCE [LARGE SCALE GENOMIC DNA]</scope>
    <source>
        <strain evidence="1 2">120-4 pot B 10/14</strain>
    </source>
</reference>
<organism evidence="1 2">
    <name type="scientific">Gigaspora margarita</name>
    <dbReference type="NCBI Taxonomy" id="4874"/>
    <lineage>
        <taxon>Eukaryota</taxon>
        <taxon>Fungi</taxon>
        <taxon>Fungi incertae sedis</taxon>
        <taxon>Mucoromycota</taxon>
        <taxon>Glomeromycotina</taxon>
        <taxon>Glomeromycetes</taxon>
        <taxon>Diversisporales</taxon>
        <taxon>Gigasporaceae</taxon>
        <taxon>Gigaspora</taxon>
    </lineage>
</organism>
<protein>
    <submittedName>
        <fullName evidence="1">45807_t:CDS:1</fullName>
    </submittedName>
</protein>
<dbReference type="Proteomes" id="UP000789901">
    <property type="component" value="Unassembled WGS sequence"/>
</dbReference>
<accession>A0ABN7UEH2</accession>
<proteinExistence type="predicted"/>
<feature type="non-terminal residue" evidence="1">
    <location>
        <position position="1"/>
    </location>
</feature>
<sequence>SRDEATVTDTDIWKRINKEIKCGTIKEMPHFVHKVFCGRTSLRKTPFLVLQLQIKT</sequence>
<comment type="caution">
    <text evidence="1">The sequence shown here is derived from an EMBL/GenBank/DDBJ whole genome shotgun (WGS) entry which is preliminary data.</text>
</comment>
<name>A0ABN7UEH2_GIGMA</name>
<gene>
    <name evidence="1" type="ORF">GMARGA_LOCUS4802</name>
</gene>
<evidence type="ECO:0000313" key="2">
    <source>
        <dbReference type="Proteomes" id="UP000789901"/>
    </source>
</evidence>
<evidence type="ECO:0000313" key="1">
    <source>
        <dbReference type="EMBL" id="CAG8556308.1"/>
    </source>
</evidence>